<dbReference type="Pfam" id="PF08924">
    <property type="entry name" value="Rv2525c_GlyHyd-like"/>
    <property type="match status" value="1"/>
</dbReference>
<dbReference type="InterPro" id="IPR017853">
    <property type="entry name" value="GH"/>
</dbReference>
<dbReference type="SUPFAM" id="SSF47090">
    <property type="entry name" value="PGBD-like"/>
    <property type="match status" value="2"/>
</dbReference>
<sequence length="745" mass="81520">MADAMVERAQRFVNSYNVPGIPKIEVTGRTGWTVMHALTRALQYELGLTELSDGFGPAPLAGLQARFPVIDGNTRHGNVCRIVQSALYCKGYDGGEIDGVYNARVSAAVAELKQHMGVAGVYPGDGVTPKVCKALLTMDAYVPVRGGSDQVRSIQQWLNGRYTGRRDFFITPCDGHFSRDVQKALLLAIQFELGMSDDVANGRFGPGTQAGIRQQAVLGVGSADTGRRFVHLFQAAMIFNGWRTPFDGRYTGAVARTVADFQRFVRLPATGTGDFRTWASLLVSTGDPTRRGTACDCITEITAARARALRAEGYTTVGRYLCNAPGPKARNKKIQPGELDTITAAGLSVFPIYQTNGGDRDYFTPHQGAHDAQAAVDAAQEHGFQRGTTIYFAVDYDAVDEEVTSRVIPYFRALAARMANYGGPYSVGVYAPRNVCSRLAAAGLTVSSFVSDMSVGYSGNLGFPLPKNWAFDQISTIWVGRDAGRIEIDNDIASGRDPGQTRFAPRPAADRLDVAFDWSQGDRLFRELLAYMESHGLEGGGRLRSTRTCVRKLQDMDALITGLSRAFRMRKSLIQTVVFWEYHADIGDPVADLAVAAYYQYLEAYEEWEKNPVGPPPPAPTVSKKDASTGVAQIFAGTAIAARNHAVDVHLISEPRLDGNDWHVMWRVWKRLRDDDDYNVSTVPLVLVHAAHLVGVKTSPLRYNAAETADVLARYNGTGSDAAAYGRRARDFYLIFEKYNAPLRG</sequence>
<dbReference type="RefSeq" id="WP_345017899.1">
    <property type="nucleotide sequence ID" value="NZ_BAABDO010000009.1"/>
</dbReference>
<evidence type="ECO:0000259" key="1">
    <source>
        <dbReference type="Pfam" id="PF01471"/>
    </source>
</evidence>
<dbReference type="Gene3D" id="3.20.20.80">
    <property type="entry name" value="Glycosidases"/>
    <property type="match status" value="1"/>
</dbReference>
<proteinExistence type="predicted"/>
<evidence type="ECO:0000313" key="3">
    <source>
        <dbReference type="EMBL" id="GAA4131541.1"/>
    </source>
</evidence>
<dbReference type="Pfam" id="PF01471">
    <property type="entry name" value="PG_binding_1"/>
    <property type="match status" value="1"/>
</dbReference>
<feature type="domain" description="Rv2525c-like glycoside hydrolase-like" evidence="2">
    <location>
        <begin position="308"/>
        <end position="492"/>
    </location>
</feature>
<name>A0ABP7Y6I0_9ACTN</name>
<dbReference type="InterPro" id="IPR002477">
    <property type="entry name" value="Peptidoglycan-bd-like"/>
</dbReference>
<gene>
    <name evidence="3" type="ORF">GCM10022416_10370</name>
</gene>
<protein>
    <submittedName>
        <fullName evidence="3">DUF1906 domain-containing protein</fullName>
    </submittedName>
</protein>
<dbReference type="SUPFAM" id="SSF51445">
    <property type="entry name" value="(Trans)glycosidases"/>
    <property type="match status" value="1"/>
</dbReference>
<dbReference type="InterPro" id="IPR015020">
    <property type="entry name" value="Rv2525c-like_Glyco_Hydro-like"/>
</dbReference>
<dbReference type="EMBL" id="BAABDO010000009">
    <property type="protein sequence ID" value="GAA4131541.1"/>
    <property type="molecule type" value="Genomic_DNA"/>
</dbReference>
<feature type="domain" description="Peptidoglycan binding-like" evidence="1">
    <location>
        <begin position="231"/>
        <end position="281"/>
    </location>
</feature>
<reference evidence="4" key="1">
    <citation type="journal article" date="2019" name="Int. J. Syst. Evol. Microbiol.">
        <title>The Global Catalogue of Microorganisms (GCM) 10K type strain sequencing project: providing services to taxonomists for standard genome sequencing and annotation.</title>
        <authorList>
            <consortium name="The Broad Institute Genomics Platform"/>
            <consortium name="The Broad Institute Genome Sequencing Center for Infectious Disease"/>
            <person name="Wu L."/>
            <person name="Ma J."/>
        </authorList>
    </citation>
    <scope>NUCLEOTIDE SEQUENCE [LARGE SCALE GENOMIC DNA]</scope>
    <source>
        <strain evidence="4">JCM 17316</strain>
    </source>
</reference>
<dbReference type="Proteomes" id="UP001500266">
    <property type="component" value="Unassembled WGS sequence"/>
</dbReference>
<comment type="caution">
    <text evidence="3">The sequence shown here is derived from an EMBL/GenBank/DDBJ whole genome shotgun (WGS) entry which is preliminary data.</text>
</comment>
<dbReference type="InterPro" id="IPR036365">
    <property type="entry name" value="PGBD-like_sf"/>
</dbReference>
<keyword evidence="4" id="KW-1185">Reference proteome</keyword>
<evidence type="ECO:0000313" key="4">
    <source>
        <dbReference type="Proteomes" id="UP001500266"/>
    </source>
</evidence>
<dbReference type="CDD" id="cd06418">
    <property type="entry name" value="GH25_BacA-like"/>
    <property type="match status" value="1"/>
</dbReference>
<organism evidence="3 4">
    <name type="scientific">Actinomadura keratinilytica</name>
    <dbReference type="NCBI Taxonomy" id="547461"/>
    <lineage>
        <taxon>Bacteria</taxon>
        <taxon>Bacillati</taxon>
        <taxon>Actinomycetota</taxon>
        <taxon>Actinomycetes</taxon>
        <taxon>Streptosporangiales</taxon>
        <taxon>Thermomonosporaceae</taxon>
        <taxon>Actinomadura</taxon>
    </lineage>
</organism>
<evidence type="ECO:0000259" key="2">
    <source>
        <dbReference type="Pfam" id="PF08924"/>
    </source>
</evidence>
<accession>A0ABP7Y6I0</accession>